<comment type="cofactor">
    <cofactor evidence="8">
        <name>heme</name>
        <dbReference type="ChEBI" id="CHEBI:30413"/>
    </cofactor>
    <text evidence="8">Binds 1 heme group per subunit.</text>
</comment>
<evidence type="ECO:0000256" key="8">
    <source>
        <dbReference type="PIRSR" id="PIRSR002030-1"/>
    </source>
</evidence>
<sequence length="121" mass="13667">MASTTALYDKLGGEETIGKVVDYFYELVLADETVSHFFANTDMEKQRRHQTKFISFALGGPNQYSGQSMSKVHSGMNLQPVHFDAIVKHLHDALKHFGVNEDNINQALSTVETLRDDVMYK</sequence>
<dbReference type="GO" id="GO:0046872">
    <property type="term" value="F:metal ion binding"/>
    <property type="evidence" value="ECO:0007669"/>
    <property type="project" value="UniProtKB-UniRule"/>
</dbReference>
<feature type="binding site" description="proximal binding residue" evidence="8">
    <location>
        <position position="73"/>
    </location>
    <ligand>
        <name>heme</name>
        <dbReference type="ChEBI" id="CHEBI:30413"/>
    </ligand>
    <ligandPart>
        <name>Fe</name>
        <dbReference type="ChEBI" id="CHEBI:18248"/>
    </ligandPart>
</feature>
<comment type="similarity">
    <text evidence="1 7">Belongs to the truncated hemoglobin family. Group I subfamily.</text>
</comment>
<keyword evidence="5 7" id="KW-0408">Iron</keyword>
<evidence type="ECO:0000256" key="2">
    <source>
        <dbReference type="ARBA" id="ARBA00022448"/>
    </source>
</evidence>
<keyword evidence="4 7" id="KW-0479">Metal-binding</keyword>
<dbReference type="Pfam" id="PF01152">
    <property type="entry name" value="Bac_globin"/>
    <property type="match status" value="1"/>
</dbReference>
<dbReference type="PANTHER" id="PTHR47366">
    <property type="entry name" value="TWO-ON-TWO HEMOGLOBIN-3"/>
    <property type="match status" value="1"/>
</dbReference>
<evidence type="ECO:0000256" key="9">
    <source>
        <dbReference type="PIRSR" id="PIRSR601486-1"/>
    </source>
</evidence>
<dbReference type="GO" id="GO:0005344">
    <property type="term" value="F:oxygen carrier activity"/>
    <property type="evidence" value="ECO:0007669"/>
    <property type="project" value="UniProtKB-UniRule"/>
</dbReference>
<feature type="binding site" description="distal binding residue" evidence="9">
    <location>
        <position position="73"/>
    </location>
    <ligand>
        <name>heme</name>
        <dbReference type="ChEBI" id="CHEBI:30413"/>
    </ligand>
    <ligandPart>
        <name>Fe</name>
        <dbReference type="ChEBI" id="CHEBI:18248"/>
    </ligandPart>
</feature>
<evidence type="ECO:0000256" key="3">
    <source>
        <dbReference type="ARBA" id="ARBA00022617"/>
    </source>
</evidence>
<dbReference type="PIRSF" id="PIRSF002030">
    <property type="entry name" value="Globin_Protozoa/Cyanobacteria"/>
    <property type="match status" value="1"/>
</dbReference>
<dbReference type="InterPro" id="IPR016339">
    <property type="entry name" value="Hemoglobin_trunc_I"/>
</dbReference>
<comment type="similarity">
    <text evidence="6">Belongs to the truncated hemoglobin family. Group II subfamily.</text>
</comment>
<protein>
    <recommendedName>
        <fullName evidence="7">Group 1 truncated hemoglobin</fullName>
    </recommendedName>
</protein>
<evidence type="ECO:0000256" key="7">
    <source>
        <dbReference type="PIRNR" id="PIRNR002030"/>
    </source>
</evidence>
<proteinExistence type="inferred from homology"/>
<name>A0A1X7HLN7_9BACL</name>
<evidence type="ECO:0000256" key="5">
    <source>
        <dbReference type="ARBA" id="ARBA00023004"/>
    </source>
</evidence>
<dbReference type="CDD" id="cd00454">
    <property type="entry name" value="TrHb1_N"/>
    <property type="match status" value="1"/>
</dbReference>
<dbReference type="InterPro" id="IPR001486">
    <property type="entry name" value="Hemoglobin_trunc"/>
</dbReference>
<reference evidence="10 11" key="1">
    <citation type="submission" date="2017-04" db="EMBL/GenBank/DDBJ databases">
        <authorList>
            <person name="Afonso C.L."/>
            <person name="Miller P.J."/>
            <person name="Scott M.A."/>
            <person name="Spackman E."/>
            <person name="Goraichik I."/>
            <person name="Dimitrov K.M."/>
            <person name="Suarez D.L."/>
            <person name="Swayne D.E."/>
        </authorList>
    </citation>
    <scope>NUCLEOTIDE SEQUENCE [LARGE SCALE GENOMIC DNA]</scope>
    <source>
        <strain evidence="10 11">N3/975</strain>
    </source>
</reference>
<dbReference type="GO" id="GO:0020037">
    <property type="term" value="F:heme binding"/>
    <property type="evidence" value="ECO:0007669"/>
    <property type="project" value="InterPro"/>
</dbReference>
<dbReference type="Gene3D" id="1.10.490.10">
    <property type="entry name" value="Globins"/>
    <property type="match status" value="1"/>
</dbReference>
<dbReference type="EMBL" id="LT840184">
    <property type="protein sequence ID" value="SMF87899.1"/>
    <property type="molecule type" value="Genomic_DNA"/>
</dbReference>
<dbReference type="GO" id="GO:0019825">
    <property type="term" value="F:oxygen binding"/>
    <property type="evidence" value="ECO:0007669"/>
    <property type="project" value="InterPro"/>
</dbReference>
<dbReference type="InterPro" id="IPR009050">
    <property type="entry name" value="Globin-like_sf"/>
</dbReference>
<keyword evidence="11" id="KW-1185">Reference proteome</keyword>
<evidence type="ECO:0000256" key="4">
    <source>
        <dbReference type="ARBA" id="ARBA00022723"/>
    </source>
</evidence>
<dbReference type="AlphaFoldDB" id="A0A1X7HLN7"/>
<keyword evidence="3 7" id="KW-0349">Heme</keyword>
<keyword evidence="7" id="KW-0561">Oxygen transport</keyword>
<evidence type="ECO:0000313" key="11">
    <source>
        <dbReference type="Proteomes" id="UP000192940"/>
    </source>
</evidence>
<evidence type="ECO:0000256" key="6">
    <source>
        <dbReference type="ARBA" id="ARBA00034496"/>
    </source>
</evidence>
<dbReference type="InterPro" id="IPR044203">
    <property type="entry name" value="GlbO/GLB3-like"/>
</dbReference>
<accession>A0A1X7HLN7</accession>
<keyword evidence="2 7" id="KW-0813">Transport</keyword>
<evidence type="ECO:0000256" key="1">
    <source>
        <dbReference type="ARBA" id="ARBA00009660"/>
    </source>
</evidence>
<dbReference type="InterPro" id="IPR012292">
    <property type="entry name" value="Globin/Proto"/>
</dbReference>
<dbReference type="STRING" id="1313296.SAMN05661091_3998"/>
<organism evidence="10 11">
    <name type="scientific">Paenibacillus uliginis N3/975</name>
    <dbReference type="NCBI Taxonomy" id="1313296"/>
    <lineage>
        <taxon>Bacteria</taxon>
        <taxon>Bacillati</taxon>
        <taxon>Bacillota</taxon>
        <taxon>Bacilli</taxon>
        <taxon>Bacillales</taxon>
        <taxon>Paenibacillaceae</taxon>
        <taxon>Paenibacillus</taxon>
    </lineage>
</organism>
<dbReference type="Proteomes" id="UP000192940">
    <property type="component" value="Chromosome I"/>
</dbReference>
<feature type="binding site" description="distal binding residue" evidence="9">
    <location>
        <position position="49"/>
    </location>
    <ligand>
        <name>heme</name>
        <dbReference type="ChEBI" id="CHEBI:30413"/>
    </ligand>
    <ligandPart>
        <name>Fe</name>
        <dbReference type="ChEBI" id="CHEBI:18248"/>
    </ligandPart>
</feature>
<gene>
    <name evidence="10" type="ORF">SAMN05661091_3998</name>
</gene>
<dbReference type="RefSeq" id="WP_208914788.1">
    <property type="nucleotide sequence ID" value="NZ_LT840184.1"/>
</dbReference>
<evidence type="ECO:0000313" key="10">
    <source>
        <dbReference type="EMBL" id="SMF87899.1"/>
    </source>
</evidence>
<dbReference type="SUPFAM" id="SSF46458">
    <property type="entry name" value="Globin-like"/>
    <property type="match status" value="1"/>
</dbReference>